<comment type="caution">
    <text evidence="1">The sequence shown here is derived from an EMBL/GenBank/DDBJ whole genome shotgun (WGS) entry which is preliminary data.</text>
</comment>
<name>A0A162CS14_9FLAO</name>
<dbReference type="Proteomes" id="UP000076715">
    <property type="component" value="Unassembled WGS sequence"/>
</dbReference>
<keyword evidence="2" id="KW-1185">Reference proteome</keyword>
<dbReference type="AlphaFoldDB" id="A0A162CS14"/>
<dbReference type="EMBL" id="LQRT01000005">
    <property type="protein sequence ID" value="KZS41314.1"/>
    <property type="molecule type" value="Genomic_DNA"/>
</dbReference>
<organism evidence="1 2">
    <name type="scientific">Aquimarina aggregata</name>
    <dbReference type="NCBI Taxonomy" id="1642818"/>
    <lineage>
        <taxon>Bacteria</taxon>
        <taxon>Pseudomonadati</taxon>
        <taxon>Bacteroidota</taxon>
        <taxon>Flavobacteriia</taxon>
        <taxon>Flavobacteriales</taxon>
        <taxon>Flavobacteriaceae</taxon>
        <taxon>Aquimarina</taxon>
    </lineage>
</organism>
<proteinExistence type="predicted"/>
<reference evidence="1 2" key="1">
    <citation type="submission" date="2016-01" db="EMBL/GenBank/DDBJ databases">
        <title>The draft genome sequence of Aquimarina sp. RZW4-3-2.</title>
        <authorList>
            <person name="Wang Y."/>
        </authorList>
    </citation>
    <scope>NUCLEOTIDE SEQUENCE [LARGE SCALE GENOMIC DNA]</scope>
    <source>
        <strain evidence="1 2">RZW4-3-2</strain>
    </source>
</reference>
<protein>
    <submittedName>
        <fullName evidence="1">Uncharacterized protein</fullName>
    </submittedName>
</protein>
<evidence type="ECO:0000313" key="1">
    <source>
        <dbReference type="EMBL" id="KZS41314.1"/>
    </source>
</evidence>
<accession>A0A162CS14</accession>
<evidence type="ECO:0000313" key="2">
    <source>
        <dbReference type="Proteomes" id="UP000076715"/>
    </source>
</evidence>
<gene>
    <name evidence="1" type="ORF">AWE51_21655</name>
</gene>
<sequence length="61" mass="6549">MKNKKKISKLGLNKIVISNIQSQAVKGGGRSTNCYPTLQTGCNPTKLPSGNTCNQSDCYCL</sequence>
<dbReference type="RefSeq" id="WP_066312039.1">
    <property type="nucleotide sequence ID" value="NZ_LQRT01000005.1"/>
</dbReference>